<organism evidence="4 5">
    <name type="scientific">Rosa chinensis</name>
    <name type="common">China rose</name>
    <dbReference type="NCBI Taxonomy" id="74649"/>
    <lineage>
        <taxon>Eukaryota</taxon>
        <taxon>Viridiplantae</taxon>
        <taxon>Streptophyta</taxon>
        <taxon>Embryophyta</taxon>
        <taxon>Tracheophyta</taxon>
        <taxon>Spermatophyta</taxon>
        <taxon>Magnoliopsida</taxon>
        <taxon>eudicotyledons</taxon>
        <taxon>Gunneridae</taxon>
        <taxon>Pentapetalae</taxon>
        <taxon>rosids</taxon>
        <taxon>fabids</taxon>
        <taxon>Rosales</taxon>
        <taxon>Rosaceae</taxon>
        <taxon>Rosoideae</taxon>
        <taxon>Rosoideae incertae sedis</taxon>
        <taxon>Rosa</taxon>
    </lineage>
</organism>
<keyword evidence="5" id="KW-1185">Reference proteome</keyword>
<evidence type="ECO:0000313" key="5">
    <source>
        <dbReference type="Proteomes" id="UP000238479"/>
    </source>
</evidence>
<dbReference type="STRING" id="74649.A0A2P6RHM2"/>
<dbReference type="InterPro" id="IPR045883">
    <property type="entry name" value="At4g13530-like"/>
</dbReference>
<protein>
    <recommendedName>
        <fullName evidence="3">DUF6821 domain-containing protein</fullName>
    </recommendedName>
</protein>
<feature type="domain" description="DUF6821" evidence="3">
    <location>
        <begin position="129"/>
        <end position="304"/>
    </location>
</feature>
<keyword evidence="2" id="KW-0472">Membrane</keyword>
<evidence type="ECO:0000256" key="1">
    <source>
        <dbReference type="SAM" id="MobiDB-lite"/>
    </source>
</evidence>
<evidence type="ECO:0000313" key="4">
    <source>
        <dbReference type="EMBL" id="PRQ45926.1"/>
    </source>
</evidence>
<name>A0A2P6RHM2_ROSCH</name>
<keyword evidence="2" id="KW-0812">Transmembrane</keyword>
<dbReference type="OrthoDB" id="766965at2759"/>
<feature type="compositionally biased region" description="Gly residues" evidence="1">
    <location>
        <begin position="115"/>
        <end position="125"/>
    </location>
</feature>
<dbReference type="PANTHER" id="PTHR33646:SF2">
    <property type="entry name" value="F20H23.8 PROTEIN"/>
    <property type="match status" value="1"/>
</dbReference>
<comment type="caution">
    <text evidence="4">The sequence shown here is derived from an EMBL/GenBank/DDBJ whole genome shotgun (WGS) entry which is preliminary data.</text>
</comment>
<dbReference type="Pfam" id="PF20705">
    <property type="entry name" value="DUF6821"/>
    <property type="match status" value="1"/>
</dbReference>
<feature type="transmembrane region" description="Helical" evidence="2">
    <location>
        <begin position="222"/>
        <end position="246"/>
    </location>
</feature>
<evidence type="ECO:0000256" key="2">
    <source>
        <dbReference type="SAM" id="Phobius"/>
    </source>
</evidence>
<dbReference type="OMA" id="GTQQRHK"/>
<accession>A0A2P6RHM2</accession>
<reference evidence="4 5" key="1">
    <citation type="journal article" date="2018" name="Nat. Genet.">
        <title>The Rosa genome provides new insights in the design of modern roses.</title>
        <authorList>
            <person name="Bendahmane M."/>
        </authorList>
    </citation>
    <scope>NUCLEOTIDE SEQUENCE [LARGE SCALE GENOMIC DNA]</scope>
    <source>
        <strain evidence="5">cv. Old Blush</strain>
    </source>
</reference>
<feature type="region of interest" description="Disordered" evidence="1">
    <location>
        <begin position="151"/>
        <end position="214"/>
    </location>
</feature>
<sequence>MDLDEWEYLPDDAFLDFHEESEKKVFFSKRYFDSKSVFNMYHDYCIIQSPNSSSSKKLVATDQVAPAVPPNQLSVPVQMQLLPPPSFFRSTQSPDEEKQEALVPVSAAAVVTGTTGAGGGGGGGEGEGDQDPLLSQVYFKKTTWEPEFVDMKMDSPKSPTSRGGLGSGFVHQTSSDSTAAAGGAKFQFDDYNGEPKVSSPRMKTNKEEDEQGQRQNNNIWKLSFTGIGAICSFGFAAATICILFLGSHQRNNQNHKHFQIYTDDNKRIKEVVQRATKLNEAFSAVRGGVPLTRAHITSGGYYTGAL</sequence>
<keyword evidence="2" id="KW-1133">Transmembrane helix</keyword>
<dbReference type="PANTHER" id="PTHR33646">
    <property type="entry name" value="GB|AAF00631.1"/>
    <property type="match status" value="1"/>
</dbReference>
<dbReference type="EMBL" id="PDCK01000041">
    <property type="protein sequence ID" value="PRQ45926.1"/>
    <property type="molecule type" value="Genomic_DNA"/>
</dbReference>
<gene>
    <name evidence="4" type="ORF">RchiOBHm_Chr3g0497011</name>
</gene>
<evidence type="ECO:0000259" key="3">
    <source>
        <dbReference type="Pfam" id="PF20705"/>
    </source>
</evidence>
<feature type="region of interest" description="Disordered" evidence="1">
    <location>
        <begin position="113"/>
        <end position="132"/>
    </location>
</feature>
<proteinExistence type="predicted"/>
<dbReference type="InterPro" id="IPR049224">
    <property type="entry name" value="DUF6821"/>
</dbReference>
<dbReference type="Proteomes" id="UP000238479">
    <property type="component" value="Chromosome 3"/>
</dbReference>
<dbReference type="AlphaFoldDB" id="A0A2P6RHM2"/>
<dbReference type="Gramene" id="PRQ45926">
    <property type="protein sequence ID" value="PRQ45926"/>
    <property type="gene ID" value="RchiOBHm_Chr3g0497011"/>
</dbReference>